<dbReference type="AlphaFoldDB" id="A0A132NQD6"/>
<name>A0A132NQD6_GIAIN</name>
<evidence type="ECO:0000313" key="6">
    <source>
        <dbReference type="EMBL" id="KWX12250.1"/>
    </source>
</evidence>
<dbReference type="SMART" id="SM00849">
    <property type="entry name" value="Lactamase_B"/>
    <property type="match status" value="1"/>
</dbReference>
<dbReference type="OrthoDB" id="515692at2759"/>
<reference evidence="6 7" key="1">
    <citation type="journal article" date="2015" name="Mol. Biochem. Parasitol.">
        <title>Identification of polymorphic genes for use in assemblage B genotyping assays through comparative genomics of multiple assemblage B Giardia duodenalis isolates.</title>
        <authorList>
            <person name="Wielinga C."/>
            <person name="Thompson R.C."/>
            <person name="Monis P."/>
            <person name="Ryan U."/>
        </authorList>
    </citation>
    <scope>NUCLEOTIDE SEQUENCE [LARGE SCALE GENOMIC DNA]</scope>
    <source>
        <strain evidence="6 7">BAH15c1</strain>
    </source>
</reference>
<evidence type="ECO:0000256" key="2">
    <source>
        <dbReference type="ARBA" id="ARBA00022723"/>
    </source>
</evidence>
<dbReference type="GO" id="GO:0016787">
    <property type="term" value="F:hydrolase activity"/>
    <property type="evidence" value="ECO:0007669"/>
    <property type="project" value="UniProtKB-KW"/>
</dbReference>
<evidence type="ECO:0000259" key="5">
    <source>
        <dbReference type="SMART" id="SM00849"/>
    </source>
</evidence>
<dbReference type="CDD" id="cd06262">
    <property type="entry name" value="metallo-hydrolase-like_MBL-fold"/>
    <property type="match status" value="1"/>
</dbReference>
<protein>
    <submittedName>
        <fullName evidence="6">Hydroxyacylglutathione hydrolase</fullName>
    </submittedName>
</protein>
<keyword evidence="3 6" id="KW-0378">Hydrolase</keyword>
<dbReference type="InterPro" id="IPR051453">
    <property type="entry name" value="MBL_Glyoxalase_II"/>
</dbReference>
<dbReference type="GO" id="GO:0046872">
    <property type="term" value="F:metal ion binding"/>
    <property type="evidence" value="ECO:0007669"/>
    <property type="project" value="UniProtKB-KW"/>
</dbReference>
<accession>A0A132NQD6</accession>
<evidence type="ECO:0000256" key="4">
    <source>
        <dbReference type="ARBA" id="ARBA00022833"/>
    </source>
</evidence>
<dbReference type="Gene3D" id="3.60.15.10">
    <property type="entry name" value="Ribonuclease Z/Hydroxyacylglutathione hydrolase-like"/>
    <property type="match status" value="1"/>
</dbReference>
<feature type="domain" description="Metallo-beta-lactamase" evidence="5">
    <location>
        <begin position="17"/>
        <end position="207"/>
    </location>
</feature>
<dbReference type="PANTHER" id="PTHR46233">
    <property type="entry name" value="HYDROXYACYLGLUTATHIONE HYDROLASE GLOC"/>
    <property type="match status" value="1"/>
</dbReference>
<proteinExistence type="predicted"/>
<evidence type="ECO:0000256" key="3">
    <source>
        <dbReference type="ARBA" id="ARBA00022801"/>
    </source>
</evidence>
<organism evidence="6 7">
    <name type="scientific">Giardia duodenalis assemblage B</name>
    <dbReference type="NCBI Taxonomy" id="1394984"/>
    <lineage>
        <taxon>Eukaryota</taxon>
        <taxon>Metamonada</taxon>
        <taxon>Diplomonadida</taxon>
        <taxon>Hexamitidae</taxon>
        <taxon>Giardiinae</taxon>
        <taxon>Giardia</taxon>
    </lineage>
</organism>
<gene>
    <name evidence="6" type="ORF">QR46_3794</name>
</gene>
<dbReference type="VEuPathDB" id="GiardiaDB:QR46_3794"/>
<dbReference type="Proteomes" id="UP000070089">
    <property type="component" value="Unassembled WGS sequence"/>
</dbReference>
<dbReference type="PANTHER" id="PTHR46233:SF3">
    <property type="entry name" value="HYDROXYACYLGLUTATHIONE HYDROLASE GLOC"/>
    <property type="match status" value="1"/>
</dbReference>
<keyword evidence="2" id="KW-0479">Metal-binding</keyword>
<comment type="cofactor">
    <cofactor evidence="1">
        <name>Zn(2+)</name>
        <dbReference type="ChEBI" id="CHEBI:29105"/>
    </cofactor>
</comment>
<dbReference type="EMBL" id="JXTI01000128">
    <property type="protein sequence ID" value="KWX12250.1"/>
    <property type="molecule type" value="Genomic_DNA"/>
</dbReference>
<dbReference type="InterPro" id="IPR036866">
    <property type="entry name" value="RibonucZ/Hydroxyglut_hydro"/>
</dbReference>
<evidence type="ECO:0000313" key="7">
    <source>
        <dbReference type="Proteomes" id="UP000070089"/>
    </source>
</evidence>
<dbReference type="Pfam" id="PF00753">
    <property type="entry name" value="Lactamase_B"/>
    <property type="match status" value="1"/>
</dbReference>
<dbReference type="SUPFAM" id="SSF56281">
    <property type="entry name" value="Metallo-hydrolase/oxidoreductase"/>
    <property type="match status" value="1"/>
</dbReference>
<keyword evidence="4" id="KW-0862">Zinc</keyword>
<evidence type="ECO:0000256" key="1">
    <source>
        <dbReference type="ARBA" id="ARBA00001947"/>
    </source>
</evidence>
<sequence length="227" mass="25067">MPVMSLTVTTFPTGPLQANCYVAFDPKSHNALIVDPGASCPKVLDYVKGQNLKVLFILLTHTHFDHVFGTGYVVNELKREDGKFGSPKIYSHASDIDHWKANRMFAPLFGQSVPADFPVAPDETFDEKSTFDLGNDNVFKIMHTPGHTPGSSLLYCNKAKVVFTGDTIFADSIGRTDFPGGSSKQLKASVKRIYEELPGDFRIYPGHNHNVTLGESKEDVMNALSWI</sequence>
<comment type="caution">
    <text evidence="6">The sequence shown here is derived from an EMBL/GenBank/DDBJ whole genome shotgun (WGS) entry which is preliminary data.</text>
</comment>
<dbReference type="InterPro" id="IPR001279">
    <property type="entry name" value="Metallo-B-lactamas"/>
</dbReference>